<feature type="domain" description="Peptidase M14" evidence="3">
    <location>
        <begin position="168"/>
        <end position="417"/>
    </location>
</feature>
<dbReference type="SMART" id="SM00631">
    <property type="entry name" value="Zn_pept"/>
    <property type="match status" value="1"/>
</dbReference>
<dbReference type="InterPro" id="IPR050821">
    <property type="entry name" value="Cytosolic_carboxypeptidase"/>
</dbReference>
<sequence>MMKYLAPTLLIFLILSCKSPQQWTGQGPIEVVPTEDQLIENQPYQDFDLGDGLFLSNKMEGGRLNDARRINDTLVEVQILPENQPINSSPWYAFKVWSEEEKPMWIRLTYPTTGFHRYYPKINKRGLFYKKLDSAAFHPHPKLMEDGTERIEFAEAKVWVSPDTLWISAQDFAGTGYVDRWKDEILEHDFVESINIGSSKEGRPLEVLKIGNADDQKMLMAISLQHPPEIPGFLALKSFVETICEDSEMAEKFRSKYNLYVMPMMNPDGVARGHWRHNVGGVDTNRDWINFNQPEPKALANFMEEKVRETSGKFVFAADFHATWEDIFYTINEDLEGNHPGLIPKLIRRSSRKIPGYEPNIRPSEGMERGVTSSSYFFFVHGAEAMTYEVGDNTPRNRIRQKGEATARELMRMLNRR</sequence>
<dbReference type="EMBL" id="FOPC01000010">
    <property type="protein sequence ID" value="SFG90603.1"/>
    <property type="molecule type" value="Genomic_DNA"/>
</dbReference>
<evidence type="ECO:0000313" key="4">
    <source>
        <dbReference type="EMBL" id="SFG90603.1"/>
    </source>
</evidence>
<dbReference type="PANTHER" id="PTHR12756">
    <property type="entry name" value="CYTOSOLIC CARBOXYPEPTIDASE"/>
    <property type="match status" value="1"/>
</dbReference>
<feature type="active site" description="Proton donor/acceptor" evidence="2">
    <location>
        <position position="389"/>
    </location>
</feature>
<proteinExistence type="inferred from homology"/>
<dbReference type="Gene3D" id="3.40.630.10">
    <property type="entry name" value="Zn peptidases"/>
    <property type="match status" value="1"/>
</dbReference>
<dbReference type="Proteomes" id="UP000199642">
    <property type="component" value="Unassembled WGS sequence"/>
</dbReference>
<dbReference type="GO" id="GO:0008270">
    <property type="term" value="F:zinc ion binding"/>
    <property type="evidence" value="ECO:0007669"/>
    <property type="project" value="InterPro"/>
</dbReference>
<dbReference type="SUPFAM" id="SSF53187">
    <property type="entry name" value="Zn-dependent exopeptidases"/>
    <property type="match status" value="1"/>
</dbReference>
<accession>A0A1I2VNE5</accession>
<keyword evidence="5" id="KW-1185">Reference proteome</keyword>
<comment type="similarity">
    <text evidence="2">Belongs to the peptidase M14 family.</text>
</comment>
<evidence type="ECO:0000259" key="3">
    <source>
        <dbReference type="PROSITE" id="PS52035"/>
    </source>
</evidence>
<dbReference type="AlphaFoldDB" id="A0A1I2VNE5"/>
<evidence type="ECO:0000313" key="5">
    <source>
        <dbReference type="Proteomes" id="UP000199642"/>
    </source>
</evidence>
<dbReference type="GO" id="GO:0006508">
    <property type="term" value="P:proteolysis"/>
    <property type="evidence" value="ECO:0007669"/>
    <property type="project" value="InterPro"/>
</dbReference>
<evidence type="ECO:0000256" key="2">
    <source>
        <dbReference type="PROSITE-ProRule" id="PRU01379"/>
    </source>
</evidence>
<protein>
    <submittedName>
        <fullName evidence="4">Zinc carboxypeptidase</fullName>
    </submittedName>
</protein>
<dbReference type="PROSITE" id="PS51257">
    <property type="entry name" value="PROKAR_LIPOPROTEIN"/>
    <property type="match status" value="1"/>
</dbReference>
<dbReference type="GO" id="GO:0004181">
    <property type="term" value="F:metallocarboxypeptidase activity"/>
    <property type="evidence" value="ECO:0007669"/>
    <property type="project" value="InterPro"/>
</dbReference>
<organism evidence="4 5">
    <name type="scientific">Algoriphagus hitonicola</name>
    <dbReference type="NCBI Taxonomy" id="435880"/>
    <lineage>
        <taxon>Bacteria</taxon>
        <taxon>Pseudomonadati</taxon>
        <taxon>Bacteroidota</taxon>
        <taxon>Cytophagia</taxon>
        <taxon>Cytophagales</taxon>
        <taxon>Cyclobacteriaceae</taxon>
        <taxon>Algoriphagus</taxon>
    </lineage>
</organism>
<dbReference type="InterPro" id="IPR000834">
    <property type="entry name" value="Peptidase_M14"/>
</dbReference>
<dbReference type="PANTHER" id="PTHR12756:SF11">
    <property type="entry name" value="CYTOSOLIC CARBOXYPEPTIDASE 1"/>
    <property type="match status" value="1"/>
</dbReference>
<reference evidence="5" key="1">
    <citation type="submission" date="2016-10" db="EMBL/GenBank/DDBJ databases">
        <authorList>
            <person name="Varghese N."/>
            <person name="Submissions S."/>
        </authorList>
    </citation>
    <scope>NUCLEOTIDE SEQUENCE [LARGE SCALE GENOMIC DNA]</scope>
    <source>
        <strain evidence="5">DSM 19315</strain>
    </source>
</reference>
<dbReference type="OrthoDB" id="1119199at2"/>
<dbReference type="PROSITE" id="PS52035">
    <property type="entry name" value="PEPTIDASE_M14"/>
    <property type="match status" value="1"/>
</dbReference>
<dbReference type="Pfam" id="PF00246">
    <property type="entry name" value="Peptidase_M14"/>
    <property type="match status" value="1"/>
</dbReference>
<dbReference type="CDD" id="cd06237">
    <property type="entry name" value="M14_Nna1-like"/>
    <property type="match status" value="1"/>
</dbReference>
<keyword evidence="4" id="KW-0121">Carboxypeptidase</keyword>
<dbReference type="RefSeq" id="WP_092792630.1">
    <property type="nucleotide sequence ID" value="NZ_FOPC01000010.1"/>
</dbReference>
<gene>
    <name evidence="4" type="ORF">SAMN04487988_11042</name>
</gene>
<evidence type="ECO:0000256" key="1">
    <source>
        <dbReference type="ARBA" id="ARBA00001947"/>
    </source>
</evidence>
<comment type="cofactor">
    <cofactor evidence="1">
        <name>Zn(2+)</name>
        <dbReference type="ChEBI" id="CHEBI:29105"/>
    </cofactor>
</comment>
<name>A0A1I2VNE5_9BACT</name>
<dbReference type="STRING" id="435880.SAMN04487988_11042"/>
<keyword evidence="4" id="KW-0645">Protease</keyword>
<keyword evidence="4" id="KW-0378">Hydrolase</keyword>